<evidence type="ECO:0000256" key="3">
    <source>
        <dbReference type="ARBA" id="ARBA00022490"/>
    </source>
</evidence>
<dbReference type="CDD" id="cd06559">
    <property type="entry name" value="Endonuclease_V"/>
    <property type="match status" value="1"/>
</dbReference>
<evidence type="ECO:0000256" key="7">
    <source>
        <dbReference type="HAMAP-Rule" id="MF_00801"/>
    </source>
</evidence>
<keyword evidence="7" id="KW-0227">DNA damage</keyword>
<dbReference type="GO" id="GO:0016891">
    <property type="term" value="F:RNA endonuclease activity producing 5'-phosphomonoesters, hydrolytic mechanism"/>
    <property type="evidence" value="ECO:0007669"/>
    <property type="project" value="TreeGrafter"/>
</dbReference>
<evidence type="ECO:0000256" key="2">
    <source>
        <dbReference type="ARBA" id="ARBA00004496"/>
    </source>
</evidence>
<reference evidence="8 9" key="1">
    <citation type="submission" date="2015-06" db="EMBL/GenBank/DDBJ databases">
        <title>New insights into the roles of widespread benthic archaea in carbon and nitrogen cycling.</title>
        <authorList>
            <person name="Lazar C.S."/>
            <person name="Baker B.J."/>
            <person name="Seitz K.W."/>
            <person name="Hyde A.S."/>
            <person name="Dick G.J."/>
            <person name="Hinrichs K.-U."/>
            <person name="Teske A.P."/>
        </authorList>
    </citation>
    <scope>NUCLEOTIDE SEQUENCE [LARGE SCALE GENOMIC DNA]</scope>
    <source>
        <strain evidence="8">SG8-32-1</strain>
    </source>
</reference>
<dbReference type="EMBL" id="LFWU01000064">
    <property type="protein sequence ID" value="KON32524.1"/>
    <property type="molecule type" value="Genomic_DNA"/>
</dbReference>
<keyword evidence="3 7" id="KW-0963">Cytoplasm</keyword>
<dbReference type="GO" id="GO:0005737">
    <property type="term" value="C:cytoplasm"/>
    <property type="evidence" value="ECO:0007669"/>
    <property type="project" value="UniProtKB-SubCell"/>
</dbReference>
<dbReference type="EC" id="3.1.21.7" evidence="7"/>
<evidence type="ECO:0000313" key="8">
    <source>
        <dbReference type="EMBL" id="KON32524.1"/>
    </source>
</evidence>
<organism evidence="8 9">
    <name type="scientific">miscellaneous Crenarchaeota group-1 archaeon SG8-32-1</name>
    <dbReference type="NCBI Taxonomy" id="1685124"/>
    <lineage>
        <taxon>Archaea</taxon>
        <taxon>Candidatus Bathyarchaeota</taxon>
        <taxon>MCG-1</taxon>
    </lineage>
</organism>
<comment type="cofactor">
    <cofactor evidence="7">
        <name>Mg(2+)</name>
        <dbReference type="ChEBI" id="CHEBI:18420"/>
    </cofactor>
</comment>
<dbReference type="GO" id="GO:0000287">
    <property type="term" value="F:magnesium ion binding"/>
    <property type="evidence" value="ECO:0007669"/>
    <property type="project" value="UniProtKB-UniRule"/>
</dbReference>
<dbReference type="PATRIC" id="fig|1685124.3.peg.532"/>
<name>A0A0M0BVQ7_9ARCH</name>
<dbReference type="Proteomes" id="UP000037237">
    <property type="component" value="Unassembled WGS sequence"/>
</dbReference>
<dbReference type="AlphaFoldDB" id="A0A0M0BVQ7"/>
<comment type="function">
    <text evidence="7">DNA repair enzyme involved in the repair of deaminated bases. Selectively cleaves double-stranded DNA at the second phosphodiester bond 3' to a deoxyinosine leaving behind the intact lesion on the nicked DNA.</text>
</comment>
<feature type="site" description="Interaction with target DNA" evidence="7">
    <location>
        <position position="62"/>
    </location>
</feature>
<dbReference type="GO" id="GO:0006281">
    <property type="term" value="P:DNA repair"/>
    <property type="evidence" value="ECO:0007669"/>
    <property type="project" value="UniProtKB-UniRule"/>
</dbReference>
<dbReference type="Gene3D" id="3.30.2170.10">
    <property type="entry name" value="archaeoglobus fulgidus dsm 4304 superfamily"/>
    <property type="match status" value="1"/>
</dbReference>
<evidence type="ECO:0000256" key="1">
    <source>
        <dbReference type="ARBA" id="ARBA00001835"/>
    </source>
</evidence>
<keyword evidence="7" id="KW-0479">Metal-binding</keyword>
<dbReference type="GO" id="GO:0043737">
    <property type="term" value="F:deoxyribonuclease V activity"/>
    <property type="evidence" value="ECO:0007669"/>
    <property type="project" value="UniProtKB-UniRule"/>
</dbReference>
<comment type="subcellular location">
    <subcellularLocation>
        <location evidence="2 7">Cytoplasm</location>
    </subcellularLocation>
</comment>
<comment type="caution">
    <text evidence="8">The sequence shown here is derived from an EMBL/GenBank/DDBJ whole genome shotgun (WGS) entry which is preliminary data.</text>
</comment>
<evidence type="ECO:0000313" key="9">
    <source>
        <dbReference type="Proteomes" id="UP000037237"/>
    </source>
</evidence>
<keyword evidence="7" id="KW-0460">Magnesium</keyword>
<protein>
    <recommendedName>
        <fullName evidence="7">Endonuclease V</fullName>
        <ecNumber evidence="7">3.1.21.7</ecNumber>
    </recommendedName>
    <alternativeName>
        <fullName evidence="7">Deoxyinosine 3'endonuclease</fullName>
    </alternativeName>
    <alternativeName>
        <fullName evidence="7">Deoxyribonuclease V</fullName>
        <shortName evidence="7">DNase V</shortName>
    </alternativeName>
</protein>
<dbReference type="InterPro" id="IPR007581">
    <property type="entry name" value="Endonuclease-V"/>
</dbReference>
<keyword evidence="5 7" id="KW-0255">Endonuclease</keyword>
<accession>A0A0M0BVQ7</accession>
<dbReference type="HAMAP" id="MF_00801">
    <property type="entry name" value="Endonuclease_5"/>
    <property type="match status" value="1"/>
</dbReference>
<evidence type="ECO:0000256" key="5">
    <source>
        <dbReference type="ARBA" id="ARBA00022759"/>
    </source>
</evidence>
<evidence type="ECO:0000256" key="6">
    <source>
        <dbReference type="ARBA" id="ARBA00022801"/>
    </source>
</evidence>
<feature type="binding site" evidence="7">
    <location>
        <position position="26"/>
    </location>
    <ligand>
        <name>Mg(2+)</name>
        <dbReference type="ChEBI" id="CHEBI:18420"/>
    </ligand>
</feature>
<dbReference type="PANTHER" id="PTHR28511">
    <property type="entry name" value="ENDONUCLEASE V"/>
    <property type="match status" value="1"/>
</dbReference>
<feature type="binding site" evidence="7">
    <location>
        <position position="92"/>
    </location>
    <ligand>
        <name>Mg(2+)</name>
        <dbReference type="ChEBI" id="CHEBI:18420"/>
    </ligand>
</feature>
<dbReference type="PANTHER" id="PTHR28511:SF1">
    <property type="entry name" value="ENDONUCLEASE V"/>
    <property type="match status" value="1"/>
</dbReference>
<evidence type="ECO:0000256" key="4">
    <source>
        <dbReference type="ARBA" id="ARBA00022722"/>
    </source>
</evidence>
<proteinExistence type="inferred from homology"/>
<comment type="catalytic activity">
    <reaction evidence="1 7">
        <text>Endonucleolytic cleavage at apurinic or apyrimidinic sites to products with a 5'-phosphate.</text>
        <dbReference type="EC" id="3.1.21.7"/>
    </reaction>
</comment>
<keyword evidence="4 7" id="KW-0540">Nuclease</keyword>
<keyword evidence="6 7" id="KW-0378">Hydrolase</keyword>
<dbReference type="GO" id="GO:0003727">
    <property type="term" value="F:single-stranded RNA binding"/>
    <property type="evidence" value="ECO:0007669"/>
    <property type="project" value="TreeGrafter"/>
</dbReference>
<keyword evidence="7" id="KW-0234">DNA repair</keyword>
<sequence>MQQRLSEKLSFEDELPGVVKYIAGVDVAYFNGVSIGAVAVLDFSTLSMVEFQISHVETCCPYVPTLLSFREIPPAVPVIKKLHVIPDVFLVDGQGFAHPYGLGFASHLGLILEKPTVGVAKSILCGKTEKDSPEQQIRFLKMGKKIVGAEVVTRSGIKPVYVSVGHKISLDRAIKLVLFCTRNYRLPEPIRRAHIIANMEKKESENFSLNTYR</sequence>
<gene>
    <name evidence="7" type="primary">nfi</name>
    <name evidence="8" type="ORF">AC477_02870</name>
</gene>
<comment type="similarity">
    <text evidence="7">Belongs to the endonuclease V family.</text>
</comment>
<dbReference type="Pfam" id="PF04493">
    <property type="entry name" value="Endonuclease_5"/>
    <property type="match status" value="1"/>
</dbReference>